<feature type="compositionally biased region" description="Low complexity" evidence="3">
    <location>
        <begin position="249"/>
        <end position="279"/>
    </location>
</feature>
<evidence type="ECO:0000256" key="4">
    <source>
        <dbReference type="SAM" id="SignalP"/>
    </source>
</evidence>
<evidence type="ECO:0000259" key="5">
    <source>
        <dbReference type="SMART" id="SM00645"/>
    </source>
</evidence>
<dbReference type="eggNOG" id="KOG1543">
    <property type="taxonomic scope" value="Eukaryota"/>
</dbReference>
<dbReference type="Pfam" id="PF00112">
    <property type="entry name" value="Peptidase_C1"/>
    <property type="match status" value="1"/>
</dbReference>
<dbReference type="Gene3D" id="3.90.70.10">
    <property type="entry name" value="Cysteine proteinases"/>
    <property type="match status" value="1"/>
</dbReference>
<reference evidence="7" key="1">
    <citation type="journal article" date="2010" name="Genome Biol.">
        <title>Genome sequence of the necrotrophic plant pathogen Pythium ultimum reveals original pathogenicity mechanisms and effector repertoire.</title>
        <authorList>
            <person name="Levesque C.A."/>
            <person name="Brouwer H."/>
            <person name="Cano L."/>
            <person name="Hamilton J.P."/>
            <person name="Holt C."/>
            <person name="Huitema E."/>
            <person name="Raffaele S."/>
            <person name="Robideau G.P."/>
            <person name="Thines M."/>
            <person name="Win J."/>
            <person name="Zerillo M.M."/>
            <person name="Beakes G.W."/>
            <person name="Boore J.L."/>
            <person name="Busam D."/>
            <person name="Dumas B."/>
            <person name="Ferriera S."/>
            <person name="Fuerstenberg S.I."/>
            <person name="Gachon C.M."/>
            <person name="Gaulin E."/>
            <person name="Govers F."/>
            <person name="Grenville-Briggs L."/>
            <person name="Horner N."/>
            <person name="Hostetler J."/>
            <person name="Jiang R.H."/>
            <person name="Johnson J."/>
            <person name="Krajaejun T."/>
            <person name="Lin H."/>
            <person name="Meijer H.J."/>
            <person name="Moore B."/>
            <person name="Morris P."/>
            <person name="Phuntmart V."/>
            <person name="Puiu D."/>
            <person name="Shetty J."/>
            <person name="Stajich J.E."/>
            <person name="Tripathy S."/>
            <person name="Wawra S."/>
            <person name="van West P."/>
            <person name="Whitty B.R."/>
            <person name="Coutinho P.M."/>
            <person name="Henrissat B."/>
            <person name="Martin F."/>
            <person name="Thomas P.D."/>
            <person name="Tyler B.M."/>
            <person name="De Vries R.P."/>
            <person name="Kamoun S."/>
            <person name="Yandell M."/>
            <person name="Tisserat N."/>
            <person name="Buell C.R."/>
        </authorList>
    </citation>
    <scope>NUCLEOTIDE SEQUENCE</scope>
    <source>
        <strain evidence="7">DAOM:BR144</strain>
    </source>
</reference>
<dbReference type="SMART" id="SM00645">
    <property type="entry name" value="Pept_C1"/>
    <property type="match status" value="1"/>
</dbReference>
<dbReference type="EMBL" id="GL376616">
    <property type="status" value="NOT_ANNOTATED_CDS"/>
    <property type="molecule type" value="Genomic_DNA"/>
</dbReference>
<reference evidence="7" key="2">
    <citation type="submission" date="2010-04" db="EMBL/GenBank/DDBJ databases">
        <authorList>
            <person name="Buell R."/>
            <person name="Hamilton J."/>
            <person name="Hostetler J."/>
        </authorList>
    </citation>
    <scope>NUCLEOTIDE SEQUENCE [LARGE SCALE GENOMIC DNA]</scope>
    <source>
        <strain evidence="7">DAOM:BR144</strain>
    </source>
</reference>
<accession>K3XA15</accession>
<evidence type="ECO:0000256" key="1">
    <source>
        <dbReference type="ARBA" id="ARBA00008455"/>
    </source>
</evidence>
<evidence type="ECO:0000256" key="3">
    <source>
        <dbReference type="SAM" id="MobiDB-lite"/>
    </source>
</evidence>
<dbReference type="PROSITE" id="PS00639">
    <property type="entry name" value="THIOL_PROTEASE_HIS"/>
    <property type="match status" value="1"/>
</dbReference>
<dbReference type="InterPro" id="IPR039417">
    <property type="entry name" value="Peptidase_C1A_papain-like"/>
</dbReference>
<dbReference type="PRINTS" id="PR00705">
    <property type="entry name" value="PAPAIN"/>
</dbReference>
<keyword evidence="2" id="KW-0865">Zymogen</keyword>
<evidence type="ECO:0000313" key="7">
    <source>
        <dbReference type="Proteomes" id="UP000019132"/>
    </source>
</evidence>
<dbReference type="Proteomes" id="UP000019132">
    <property type="component" value="Unassembled WGS sequence"/>
</dbReference>
<dbReference type="EnsemblProtists" id="PYU1_T014064">
    <property type="protein sequence ID" value="PYU1_T014064"/>
    <property type="gene ID" value="PYU1_G014035"/>
</dbReference>
<dbReference type="InterPro" id="IPR025660">
    <property type="entry name" value="Pept_his_AS"/>
</dbReference>
<name>K3XA15_GLOUD</name>
<dbReference type="GO" id="GO:0006508">
    <property type="term" value="P:proteolysis"/>
    <property type="evidence" value="ECO:0007669"/>
    <property type="project" value="InterPro"/>
</dbReference>
<feature type="region of interest" description="Disordered" evidence="3">
    <location>
        <begin position="212"/>
        <end position="326"/>
    </location>
</feature>
<feature type="region of interest" description="Disordered" evidence="3">
    <location>
        <begin position="150"/>
        <end position="177"/>
    </location>
</feature>
<dbReference type="STRING" id="431595.K3XA15"/>
<keyword evidence="4" id="KW-0732">Signal</keyword>
<feature type="domain" description="Peptidase C1A papain C-terminal" evidence="5">
    <location>
        <begin position="343"/>
        <end position="553"/>
    </location>
</feature>
<evidence type="ECO:0000256" key="2">
    <source>
        <dbReference type="ARBA" id="ARBA00023145"/>
    </source>
</evidence>
<dbReference type="AlphaFoldDB" id="K3XA15"/>
<dbReference type="PANTHER" id="PTHR12411">
    <property type="entry name" value="CYSTEINE PROTEASE FAMILY C1-RELATED"/>
    <property type="match status" value="1"/>
</dbReference>
<dbReference type="GO" id="GO:0008234">
    <property type="term" value="F:cysteine-type peptidase activity"/>
    <property type="evidence" value="ECO:0007669"/>
    <property type="project" value="InterPro"/>
</dbReference>
<dbReference type="CDD" id="cd02248">
    <property type="entry name" value="Peptidase_C1A"/>
    <property type="match status" value="1"/>
</dbReference>
<dbReference type="OMA" id="SKYHRYL"/>
<dbReference type="InterPro" id="IPR038765">
    <property type="entry name" value="Papain-like_cys_pep_sf"/>
</dbReference>
<comment type="similarity">
    <text evidence="1">Belongs to the peptidase C1 family.</text>
</comment>
<dbReference type="HOGENOM" id="CLU_012184_5_1_1"/>
<evidence type="ECO:0000313" key="6">
    <source>
        <dbReference type="EnsemblProtists" id="PYU1_T014064"/>
    </source>
</evidence>
<dbReference type="InterPro" id="IPR013128">
    <property type="entry name" value="Peptidase_C1A"/>
</dbReference>
<dbReference type="SUPFAM" id="SSF54001">
    <property type="entry name" value="Cysteine proteinases"/>
    <property type="match status" value="1"/>
</dbReference>
<reference evidence="6" key="3">
    <citation type="submission" date="2015-02" db="UniProtKB">
        <authorList>
            <consortium name="EnsemblProtists"/>
        </authorList>
    </citation>
    <scope>IDENTIFICATION</scope>
    <source>
        <strain evidence="6">DAOM BR144</strain>
    </source>
</reference>
<feature type="signal peptide" evidence="4">
    <location>
        <begin position="1"/>
        <end position="20"/>
    </location>
</feature>
<sequence>MNLLTIVAALALVASANVHARPMHAAIEPHYHRYLEERADMQVEYEAWMNKFKDSASVNGWIPVSEARSADEEQEDHLQRFFLTKQKIKEMELENPDAQFSTDSPFTLLTDDEFNAYVGNAYRKGEQEATRRLRSSYEYADYDHRGNWDQARSTDATETTAAPATTNSKTNSKNNGWSYSYSWTTDGNGNRKAKDFQWSGSKPANWGDWTSWWNKWKSGSSSNNNGNNNQPSGGSSNNEPPATVAPYNPATSAPETSAPETSAPETAAPETAAPETSAPSDEDNNLPVAPEYPDETEAPAATPSPLTMAPQTDAPASSGDTTGYDFDTATEAPVAAEASTQGSSGYIDWTTSPCMSPIQNQGQCGSCWAFASIAAVESAQCIAGGQKSQPKYSEQQLASCDTKNFGCNGGAPTYAFQYIQQNGLCTEQAYPYTLSNGGSAQCSANCQKTDPGVKGSTRVTGEDGLLSALAQHPVVVAVAAGNNAWKQYQGGILSACDTSQVDHAVVVVGYDADTIKIRNSWGERWGEKGYIRLRRGVPGVGTCGVFTDMSHPTM</sequence>
<dbReference type="PROSITE" id="PS00139">
    <property type="entry name" value="THIOL_PROTEASE_CYS"/>
    <property type="match status" value="1"/>
</dbReference>
<dbReference type="VEuPathDB" id="FungiDB:PYU1_G014035"/>
<dbReference type="InterPro" id="IPR000169">
    <property type="entry name" value="Pept_cys_AS"/>
</dbReference>
<protein>
    <recommendedName>
        <fullName evidence="5">Peptidase C1A papain C-terminal domain-containing protein</fullName>
    </recommendedName>
</protein>
<organism evidence="6 7">
    <name type="scientific">Globisporangium ultimum (strain ATCC 200006 / CBS 805.95 / DAOM BR144)</name>
    <name type="common">Pythium ultimum</name>
    <dbReference type="NCBI Taxonomy" id="431595"/>
    <lineage>
        <taxon>Eukaryota</taxon>
        <taxon>Sar</taxon>
        <taxon>Stramenopiles</taxon>
        <taxon>Oomycota</taxon>
        <taxon>Peronosporomycetes</taxon>
        <taxon>Pythiales</taxon>
        <taxon>Pythiaceae</taxon>
        <taxon>Globisporangium</taxon>
    </lineage>
</organism>
<feature type="compositionally biased region" description="Low complexity" evidence="3">
    <location>
        <begin position="154"/>
        <end position="175"/>
    </location>
</feature>
<keyword evidence="7" id="KW-1185">Reference proteome</keyword>
<proteinExistence type="inferred from homology"/>
<feature type="compositionally biased region" description="Low complexity" evidence="3">
    <location>
        <begin position="218"/>
        <end position="238"/>
    </location>
</feature>
<dbReference type="InterPro" id="IPR000668">
    <property type="entry name" value="Peptidase_C1A_C"/>
</dbReference>
<feature type="chain" id="PRO_5018588595" description="Peptidase C1A papain C-terminal domain-containing protein" evidence="4">
    <location>
        <begin position="21"/>
        <end position="554"/>
    </location>
</feature>
<dbReference type="InParanoid" id="K3XA15"/>